<dbReference type="AlphaFoldDB" id="A0A0C3FQG8"/>
<dbReference type="SMART" id="SM00256">
    <property type="entry name" value="FBOX"/>
    <property type="match status" value="1"/>
</dbReference>
<dbReference type="PRINTS" id="PR00320">
    <property type="entry name" value="GPROTEINBRPT"/>
</dbReference>
<dbReference type="SUPFAM" id="SSF50998">
    <property type="entry name" value="Quinoprotein alcohol dehydrogenase-like"/>
    <property type="match status" value="1"/>
</dbReference>
<dbReference type="InterPro" id="IPR036047">
    <property type="entry name" value="F-box-like_dom_sf"/>
</dbReference>
<dbReference type="InterPro" id="IPR050349">
    <property type="entry name" value="WD_LIS1/nudF_dynein_reg"/>
</dbReference>
<dbReference type="InterPro" id="IPR001680">
    <property type="entry name" value="WD40_rpt"/>
</dbReference>
<dbReference type="STRING" id="765440.A0A0C3FQG8"/>
<gene>
    <name evidence="6" type="ORF">PILCRDRAFT_96171</name>
</gene>
<dbReference type="PROSITE" id="PS50082">
    <property type="entry name" value="WD_REPEATS_2"/>
    <property type="match status" value="5"/>
</dbReference>
<dbReference type="EMBL" id="KN832982">
    <property type="protein sequence ID" value="KIM86370.1"/>
    <property type="molecule type" value="Genomic_DNA"/>
</dbReference>
<protein>
    <recommendedName>
        <fullName evidence="5">F-box domain-containing protein</fullName>
    </recommendedName>
</protein>
<dbReference type="InterPro" id="IPR020472">
    <property type="entry name" value="WD40_PAC1"/>
</dbReference>
<dbReference type="SMART" id="SM00320">
    <property type="entry name" value="WD40"/>
    <property type="match status" value="7"/>
</dbReference>
<dbReference type="InterPro" id="IPR015943">
    <property type="entry name" value="WD40/YVTN_repeat-like_dom_sf"/>
</dbReference>
<dbReference type="Pfam" id="PF12937">
    <property type="entry name" value="F-box-like"/>
    <property type="match status" value="1"/>
</dbReference>
<dbReference type="Pfam" id="PF00400">
    <property type="entry name" value="WD40"/>
    <property type="match status" value="6"/>
</dbReference>
<evidence type="ECO:0000256" key="3">
    <source>
        <dbReference type="PROSITE-ProRule" id="PRU00221"/>
    </source>
</evidence>
<dbReference type="Gene3D" id="2.130.10.10">
    <property type="entry name" value="YVTN repeat-like/Quinoprotein amine dehydrogenase"/>
    <property type="match status" value="2"/>
</dbReference>
<dbReference type="HOGENOM" id="CLU_000288_103_6_1"/>
<name>A0A0C3FQG8_PILCF</name>
<feature type="region of interest" description="Disordered" evidence="4">
    <location>
        <begin position="124"/>
        <end position="151"/>
    </location>
</feature>
<dbReference type="SUPFAM" id="SSF81383">
    <property type="entry name" value="F-box domain"/>
    <property type="match status" value="1"/>
</dbReference>
<feature type="repeat" description="WD" evidence="3">
    <location>
        <begin position="395"/>
        <end position="434"/>
    </location>
</feature>
<evidence type="ECO:0000256" key="4">
    <source>
        <dbReference type="SAM" id="MobiDB-lite"/>
    </source>
</evidence>
<dbReference type="PROSITE" id="PS50181">
    <property type="entry name" value="FBOX"/>
    <property type="match status" value="1"/>
</dbReference>
<keyword evidence="7" id="KW-1185">Reference proteome</keyword>
<proteinExistence type="predicted"/>
<dbReference type="Proteomes" id="UP000054166">
    <property type="component" value="Unassembled WGS sequence"/>
</dbReference>
<feature type="repeat" description="WD" evidence="3">
    <location>
        <begin position="436"/>
        <end position="469"/>
    </location>
</feature>
<organism evidence="6 7">
    <name type="scientific">Piloderma croceum (strain F 1598)</name>
    <dbReference type="NCBI Taxonomy" id="765440"/>
    <lineage>
        <taxon>Eukaryota</taxon>
        <taxon>Fungi</taxon>
        <taxon>Dikarya</taxon>
        <taxon>Basidiomycota</taxon>
        <taxon>Agaricomycotina</taxon>
        <taxon>Agaricomycetes</taxon>
        <taxon>Agaricomycetidae</taxon>
        <taxon>Atheliales</taxon>
        <taxon>Atheliaceae</taxon>
        <taxon>Piloderma</taxon>
    </lineage>
</organism>
<dbReference type="InterPro" id="IPR011047">
    <property type="entry name" value="Quinoprotein_ADH-like_sf"/>
</dbReference>
<feature type="domain" description="F-box" evidence="5">
    <location>
        <begin position="61"/>
        <end position="107"/>
    </location>
</feature>
<evidence type="ECO:0000259" key="5">
    <source>
        <dbReference type="PROSITE" id="PS50181"/>
    </source>
</evidence>
<feature type="repeat" description="WD" evidence="3">
    <location>
        <begin position="328"/>
        <end position="354"/>
    </location>
</feature>
<keyword evidence="1 3" id="KW-0853">WD repeat</keyword>
<dbReference type="PROSITE" id="PS50294">
    <property type="entry name" value="WD_REPEATS_REGION"/>
    <property type="match status" value="1"/>
</dbReference>
<dbReference type="FunCoup" id="A0A0C3FQG8">
    <property type="interactions" value="132"/>
</dbReference>
<dbReference type="OrthoDB" id="19711at2759"/>
<evidence type="ECO:0000313" key="6">
    <source>
        <dbReference type="EMBL" id="KIM86370.1"/>
    </source>
</evidence>
<evidence type="ECO:0000313" key="7">
    <source>
        <dbReference type="Proteomes" id="UP000054166"/>
    </source>
</evidence>
<dbReference type="Gene3D" id="1.20.1280.50">
    <property type="match status" value="1"/>
</dbReference>
<reference evidence="6 7" key="1">
    <citation type="submission" date="2014-04" db="EMBL/GenBank/DDBJ databases">
        <authorList>
            <consortium name="DOE Joint Genome Institute"/>
            <person name="Kuo A."/>
            <person name="Tarkka M."/>
            <person name="Buscot F."/>
            <person name="Kohler A."/>
            <person name="Nagy L.G."/>
            <person name="Floudas D."/>
            <person name="Copeland A."/>
            <person name="Barry K.W."/>
            <person name="Cichocki N."/>
            <person name="Veneault-Fourrey C."/>
            <person name="LaButti K."/>
            <person name="Lindquist E.A."/>
            <person name="Lipzen A."/>
            <person name="Lundell T."/>
            <person name="Morin E."/>
            <person name="Murat C."/>
            <person name="Sun H."/>
            <person name="Tunlid A."/>
            <person name="Henrissat B."/>
            <person name="Grigoriev I.V."/>
            <person name="Hibbett D.S."/>
            <person name="Martin F."/>
            <person name="Nordberg H.P."/>
            <person name="Cantor M.N."/>
            <person name="Hua S.X."/>
        </authorList>
    </citation>
    <scope>NUCLEOTIDE SEQUENCE [LARGE SCALE GENOMIC DNA]</scope>
    <source>
        <strain evidence="6 7">F 1598</strain>
    </source>
</reference>
<accession>A0A0C3FQG8</accession>
<dbReference type="InterPro" id="IPR019775">
    <property type="entry name" value="WD40_repeat_CS"/>
</dbReference>
<dbReference type="PANTHER" id="PTHR44129">
    <property type="entry name" value="WD REPEAT-CONTAINING PROTEIN POP1"/>
    <property type="match status" value="1"/>
</dbReference>
<feature type="repeat" description="WD" evidence="3">
    <location>
        <begin position="542"/>
        <end position="578"/>
    </location>
</feature>
<feature type="repeat" description="WD" evidence="3">
    <location>
        <begin position="266"/>
        <end position="313"/>
    </location>
</feature>
<keyword evidence="2" id="KW-0677">Repeat</keyword>
<feature type="compositionally biased region" description="Acidic residues" evidence="4">
    <location>
        <begin position="135"/>
        <end position="151"/>
    </location>
</feature>
<dbReference type="CDD" id="cd00200">
    <property type="entry name" value="WD40"/>
    <property type="match status" value="1"/>
</dbReference>
<evidence type="ECO:0000256" key="2">
    <source>
        <dbReference type="ARBA" id="ARBA00022737"/>
    </source>
</evidence>
<dbReference type="PROSITE" id="PS00678">
    <property type="entry name" value="WD_REPEATS_1"/>
    <property type="match status" value="3"/>
</dbReference>
<dbReference type="InParanoid" id="A0A0C3FQG8"/>
<sequence length="622" mass="68226">MIITSDEGFTNDDIFDVDKSSLAIGGSSIRVREEIAYRILSSLPRSRLAGIQRRIAPLLQFDLVGSLPTEISLQIFSCLSSQILLNCALVSRRWRTLADDQSLWKNLCNSRGWEWKQPSRTHDFDSRFSQVPTGDSDDEGMGDDEDDEDGADLGLEFVEGEHVLADEESGFASMDVDGHAPTASISSTSSSILQSLSSLLFDSPPPRPPPIRRNRHSAPSILPSLSSYQLLKPNYKRLHQTHRRLSNRFHSSSYRLSLLQNRGTPTNAHTNTIYCLQLYTYPSPSTHGQTLFTGSKDRTIREWNLTTGCVERVIKGVHECSVLSICVSGGFVASGGSDRRVVVWDLEENRLVKVICDHEDSVLCVRFDEQRLVSCSKDRTVRTYSFPDLVPQFVLGAHRAAVNAVSLSKTLIVSGSGDRSIRLWDAQTGKLLRTFENHHSRGIASIDFSPPFVISGSSDKHLRLFDITTLQGWSTSPDFDNPPSSFLDSMSISGVGGSSVGVNSTMICHVCGSMAAGPGQGNTGGEASGSGLMGMDRIRCVHADLVRSVALGEEFVLSGSYDLSIKVWERSTGKLVADLTGGHTGRIFCIGFDCTKIVSCGEDQRICIWDFSHGIDTSFIKL</sequence>
<feature type="region of interest" description="Disordered" evidence="4">
    <location>
        <begin position="198"/>
        <end position="218"/>
    </location>
</feature>
<dbReference type="InterPro" id="IPR001810">
    <property type="entry name" value="F-box_dom"/>
</dbReference>
<reference evidence="7" key="2">
    <citation type="submission" date="2015-01" db="EMBL/GenBank/DDBJ databases">
        <title>Evolutionary Origins and Diversification of the Mycorrhizal Mutualists.</title>
        <authorList>
            <consortium name="DOE Joint Genome Institute"/>
            <consortium name="Mycorrhizal Genomics Consortium"/>
            <person name="Kohler A."/>
            <person name="Kuo A."/>
            <person name="Nagy L.G."/>
            <person name="Floudas D."/>
            <person name="Copeland A."/>
            <person name="Barry K.W."/>
            <person name="Cichocki N."/>
            <person name="Veneault-Fourrey C."/>
            <person name="LaButti K."/>
            <person name="Lindquist E.A."/>
            <person name="Lipzen A."/>
            <person name="Lundell T."/>
            <person name="Morin E."/>
            <person name="Murat C."/>
            <person name="Riley R."/>
            <person name="Ohm R."/>
            <person name="Sun H."/>
            <person name="Tunlid A."/>
            <person name="Henrissat B."/>
            <person name="Grigoriev I.V."/>
            <person name="Hibbett D.S."/>
            <person name="Martin F."/>
        </authorList>
    </citation>
    <scope>NUCLEOTIDE SEQUENCE [LARGE SCALE GENOMIC DNA]</scope>
    <source>
        <strain evidence="7">F 1598</strain>
    </source>
</reference>
<evidence type="ECO:0000256" key="1">
    <source>
        <dbReference type="ARBA" id="ARBA00022574"/>
    </source>
</evidence>